<dbReference type="VEuPathDB" id="MicrosporidiaDB:M896_070450"/>
<dbReference type="Pfam" id="PF08839">
    <property type="entry name" value="CDT1"/>
    <property type="match status" value="1"/>
</dbReference>
<dbReference type="SUPFAM" id="SSF46785">
    <property type="entry name" value="Winged helix' DNA-binding domain"/>
    <property type="match status" value="1"/>
</dbReference>
<dbReference type="OrthoDB" id="2192570at2759"/>
<reference evidence="2 3" key="1">
    <citation type="journal article" date="2014" name="MBio">
        <title>The Ordospora colligata genome; evolution of extreme reduction in microsporidia and host-to-parasite horizontal gene transfer.</title>
        <authorList>
            <person name="Pombert J.-F."/>
            <person name="Haag K.L."/>
            <person name="Beidas S."/>
            <person name="Ebert D."/>
            <person name="Keeling P.J."/>
        </authorList>
    </citation>
    <scope>NUCLEOTIDE SEQUENCE [LARGE SCALE GENOMIC DNA]</scope>
    <source>
        <strain evidence="2 3">OC4</strain>
    </source>
</reference>
<dbReference type="AlphaFoldDB" id="A0A0B2UKA2"/>
<dbReference type="InParanoid" id="A0A0B2UKA2"/>
<dbReference type="InterPro" id="IPR014939">
    <property type="entry name" value="CDT1_Gemini-bd-like"/>
</dbReference>
<dbReference type="EMBL" id="JOKQ01000007">
    <property type="protein sequence ID" value="KHN69477.1"/>
    <property type="molecule type" value="Genomic_DNA"/>
</dbReference>
<organism evidence="2 3">
    <name type="scientific">Ordospora colligata OC4</name>
    <dbReference type="NCBI Taxonomy" id="1354746"/>
    <lineage>
        <taxon>Eukaryota</taxon>
        <taxon>Fungi</taxon>
        <taxon>Fungi incertae sedis</taxon>
        <taxon>Microsporidia</taxon>
        <taxon>Ordosporidae</taxon>
        <taxon>Ordospora</taxon>
    </lineage>
</organism>
<comment type="caution">
    <text evidence="2">The sequence shown here is derived from an EMBL/GenBank/DDBJ whole genome shotgun (WGS) entry which is preliminary data.</text>
</comment>
<dbReference type="STRING" id="1354746.A0A0B2UKA2"/>
<dbReference type="InterPro" id="IPR036390">
    <property type="entry name" value="WH_DNA-bd_sf"/>
</dbReference>
<protein>
    <recommendedName>
        <fullName evidence="1">CDT1 Geminin-binding domain-containing protein</fullName>
    </recommendedName>
</protein>
<name>A0A0B2UKA2_9MICR</name>
<keyword evidence="3" id="KW-1185">Reference proteome</keyword>
<dbReference type="Proteomes" id="UP000031056">
    <property type="component" value="Unassembled WGS sequence"/>
</dbReference>
<accession>A0A0B2UKA2</accession>
<gene>
    <name evidence="2" type="ORF">M896_070450</name>
</gene>
<dbReference type="GeneID" id="26262014"/>
<sequence>MEGNGIGERCIEKKRGQCKVDKGVRDGMVGKWMERLMERENIRVEVDETGIMSKNVRGSEEMTCMEERKERIRQFGETRLHGNSGVNQSEHLYLPRCLRKLSRIFRVLETIERFNATRGLTTIFIKSQRCIEKLVKQNVGLDDVERMYFIAPELFNFKKISVNHEGKEVDTFVVYLCGGSGRFDECLIGYSKRMHSSFIEKRGYVWNENRYHPEYDIEEMDVGRKKIFGDDTEKEIEKKGVRSGETEYVPIKRSIEAEEKGKNRALTILERIKEKERLRREEFMSMSKEEEDNKMISKRILLLFKSENKRAIATDKVIGMLNIFDGMNVIKRIMRWDGTLFYMKTMNGTAYIVVYGSGRE</sequence>
<dbReference type="SMART" id="SM01075">
    <property type="entry name" value="CDT1"/>
    <property type="match status" value="1"/>
</dbReference>
<proteinExistence type="predicted"/>
<evidence type="ECO:0000313" key="2">
    <source>
        <dbReference type="EMBL" id="KHN69477.1"/>
    </source>
</evidence>
<evidence type="ECO:0000313" key="3">
    <source>
        <dbReference type="Proteomes" id="UP000031056"/>
    </source>
</evidence>
<dbReference type="HOGENOM" id="CLU_733671_0_0_1"/>
<dbReference type="RefSeq" id="XP_014563519.1">
    <property type="nucleotide sequence ID" value="XM_014708033.1"/>
</dbReference>
<evidence type="ECO:0000259" key="1">
    <source>
        <dbReference type="SMART" id="SM01075"/>
    </source>
</evidence>
<feature type="domain" description="CDT1 Geminin-binding" evidence="1">
    <location>
        <begin position="94"/>
        <end position="229"/>
    </location>
</feature>